<dbReference type="EMBL" id="QSFP01000020">
    <property type="protein sequence ID" value="RHA65332.1"/>
    <property type="molecule type" value="Genomic_DNA"/>
</dbReference>
<dbReference type="EMBL" id="QSHO01000003">
    <property type="protein sequence ID" value="RHC19222.1"/>
    <property type="molecule type" value="Genomic_DNA"/>
</dbReference>
<name>A0A173VV77_9FIRM</name>
<comment type="subcellular location">
    <subcellularLocation>
        <location evidence="1 7">Cell membrane</location>
        <topology evidence="1 7">Multi-pass membrane protein</topology>
    </subcellularLocation>
</comment>
<evidence type="ECO:0000313" key="15">
    <source>
        <dbReference type="Proteomes" id="UP000095350"/>
    </source>
</evidence>
<gene>
    <name evidence="9" type="primary">ugpA_7</name>
    <name evidence="13" type="ORF">DW856_04870</name>
    <name evidence="12" type="ORF">DW927_14855</name>
    <name evidence="14" type="ORF">DWZ31_04000</name>
    <name evidence="9" type="ORF">ERS852572_03506</name>
    <name evidence="11" type="ORF">GCK47_13675</name>
    <name evidence="10" type="ORF">GMD50_15260</name>
</gene>
<evidence type="ECO:0000313" key="16">
    <source>
        <dbReference type="Proteomes" id="UP000283513"/>
    </source>
</evidence>
<dbReference type="Gene3D" id="1.10.3720.10">
    <property type="entry name" value="MetI-like"/>
    <property type="match status" value="1"/>
</dbReference>
<dbReference type="EMBL" id="CYXZ01000039">
    <property type="protein sequence ID" value="CUN30516.1"/>
    <property type="molecule type" value="Genomic_DNA"/>
</dbReference>
<dbReference type="InterPro" id="IPR050809">
    <property type="entry name" value="UgpAE/MalFG_permease"/>
</dbReference>
<evidence type="ECO:0000256" key="3">
    <source>
        <dbReference type="ARBA" id="ARBA00022475"/>
    </source>
</evidence>
<dbReference type="PaxDb" id="166486-ERS852572_03506"/>
<evidence type="ECO:0000313" key="9">
    <source>
        <dbReference type="EMBL" id="CUN30516.1"/>
    </source>
</evidence>
<accession>A0A173VV77</accession>
<dbReference type="Proteomes" id="UP000479531">
    <property type="component" value="Unassembled WGS sequence"/>
</dbReference>
<evidence type="ECO:0000256" key="2">
    <source>
        <dbReference type="ARBA" id="ARBA00022448"/>
    </source>
</evidence>
<organism evidence="9 15">
    <name type="scientific">Roseburia intestinalis</name>
    <dbReference type="NCBI Taxonomy" id="166486"/>
    <lineage>
        <taxon>Bacteria</taxon>
        <taxon>Bacillati</taxon>
        <taxon>Bacillota</taxon>
        <taxon>Clostridia</taxon>
        <taxon>Lachnospirales</taxon>
        <taxon>Lachnospiraceae</taxon>
        <taxon>Roseburia</taxon>
    </lineage>
</organism>
<dbReference type="CDD" id="cd06261">
    <property type="entry name" value="TM_PBP2"/>
    <property type="match status" value="1"/>
</dbReference>
<keyword evidence="5 7" id="KW-1133">Transmembrane helix</keyword>
<dbReference type="GO" id="GO:0055085">
    <property type="term" value="P:transmembrane transport"/>
    <property type="evidence" value="ECO:0007669"/>
    <property type="project" value="InterPro"/>
</dbReference>
<evidence type="ECO:0000256" key="1">
    <source>
        <dbReference type="ARBA" id="ARBA00004651"/>
    </source>
</evidence>
<feature type="transmembrane region" description="Helical" evidence="7">
    <location>
        <begin position="107"/>
        <end position="128"/>
    </location>
</feature>
<dbReference type="Pfam" id="PF00528">
    <property type="entry name" value="BPD_transp_1"/>
    <property type="match status" value="1"/>
</dbReference>
<feature type="transmembrane region" description="Helical" evidence="7">
    <location>
        <begin position="75"/>
        <end position="95"/>
    </location>
</feature>
<dbReference type="PANTHER" id="PTHR43227:SF7">
    <property type="entry name" value="ARABINOOLIGOSACCHARIDES TRANSPORT SYSTEM PERMEASE PROTEIN ARAP"/>
    <property type="match status" value="1"/>
</dbReference>
<sequence>MNKVKKFLYSQKAAPYVFILPFVLTVILFWVFPIANGVLLSFQDVLKDKWVGMNNYKRLLSDTYFRKAVWNSFKYMVGTLVLLIPFPMLFASMLNSKLMKAKGFFKSVYFIPALTSVVVVGTIFRLMFGEMDTALANQILNFFGHSSIKWLKGEWTGYFALLLVACWRWTGVNILYFLAGLQNISTDLYEAASIDGATKWQQFKSISVPLVKPTTIYVLTISIYAGLSMFLESYMLWKGNNSPQNIGLTIVGYLYRQGIEKRAMGYACAVGLVLLIIVMIINIIQLALTGTFKKEER</sequence>
<evidence type="ECO:0000313" key="18">
    <source>
        <dbReference type="Proteomes" id="UP000284465"/>
    </source>
</evidence>
<evidence type="ECO:0000313" key="20">
    <source>
        <dbReference type="Proteomes" id="UP000479531"/>
    </source>
</evidence>
<keyword evidence="2 7" id="KW-0813">Transport</keyword>
<dbReference type="Proteomes" id="UP000283513">
    <property type="component" value="Unassembled WGS sequence"/>
</dbReference>
<dbReference type="AlphaFoldDB" id="A0A173VV77"/>
<dbReference type="OrthoDB" id="9774308at2"/>
<evidence type="ECO:0000313" key="12">
    <source>
        <dbReference type="EMBL" id="RHA65332.1"/>
    </source>
</evidence>
<dbReference type="STRING" id="166486.ERS852572_03506"/>
<evidence type="ECO:0000256" key="7">
    <source>
        <dbReference type="RuleBase" id="RU363032"/>
    </source>
</evidence>
<keyword evidence="3" id="KW-1003">Cell membrane</keyword>
<evidence type="ECO:0000259" key="8">
    <source>
        <dbReference type="PROSITE" id="PS50928"/>
    </source>
</evidence>
<dbReference type="EMBL" id="WGGT01000018">
    <property type="protein sequence ID" value="MVQ46721.1"/>
    <property type="molecule type" value="Genomic_DNA"/>
</dbReference>
<dbReference type="Proteomes" id="UP000095350">
    <property type="component" value="Unassembled WGS sequence"/>
</dbReference>
<dbReference type="Proteomes" id="UP000478483">
    <property type="component" value="Unassembled WGS sequence"/>
</dbReference>
<dbReference type="SUPFAM" id="SSF161098">
    <property type="entry name" value="MetI-like"/>
    <property type="match status" value="1"/>
</dbReference>
<keyword evidence="4 7" id="KW-0812">Transmembrane</keyword>
<feature type="transmembrane region" description="Helical" evidence="7">
    <location>
        <begin position="155"/>
        <end position="179"/>
    </location>
</feature>
<dbReference type="EMBL" id="QRQN01000003">
    <property type="protein sequence ID" value="RHN11218.1"/>
    <property type="molecule type" value="Genomic_DNA"/>
</dbReference>
<feature type="transmembrane region" description="Helical" evidence="7">
    <location>
        <begin position="12"/>
        <end position="32"/>
    </location>
</feature>
<proteinExistence type="inferred from homology"/>
<reference evidence="9 15" key="1">
    <citation type="submission" date="2015-09" db="EMBL/GenBank/DDBJ databases">
        <authorList>
            <consortium name="Pathogen Informatics"/>
        </authorList>
    </citation>
    <scope>NUCLEOTIDE SEQUENCE [LARGE SCALE GENOMIC DNA]</scope>
    <source>
        <strain evidence="9 15">2789STDY5834960</strain>
    </source>
</reference>
<keyword evidence="6 7" id="KW-0472">Membrane</keyword>
<dbReference type="InterPro" id="IPR035906">
    <property type="entry name" value="MetI-like_sf"/>
</dbReference>
<reference evidence="10 19" key="3">
    <citation type="journal article" date="2019" name="Nat. Med.">
        <title>A library of human gut bacterial isolates paired with longitudinal multiomics data enables mechanistic microbiome research.</title>
        <authorList>
            <person name="Poyet M."/>
            <person name="Groussin M."/>
            <person name="Gibbons S.M."/>
            <person name="Avila-Pacheco J."/>
            <person name="Jiang X."/>
            <person name="Kearney S.M."/>
            <person name="Perrotta A.R."/>
            <person name="Berdy B."/>
            <person name="Zhao S."/>
            <person name="Lieberman T.D."/>
            <person name="Swanson P.K."/>
            <person name="Smith M."/>
            <person name="Roesemann S."/>
            <person name="Alexander J.E."/>
            <person name="Rich S.A."/>
            <person name="Livny J."/>
            <person name="Vlamakis H."/>
            <person name="Clish C."/>
            <person name="Bullock K."/>
            <person name="Deik A."/>
            <person name="Scott J."/>
            <person name="Pierce K.A."/>
            <person name="Xavier R.J."/>
            <person name="Alm E.J."/>
        </authorList>
    </citation>
    <scope>NUCLEOTIDE SEQUENCE [LARGE SCALE GENOMIC DNA]</scope>
    <source>
        <strain evidence="10 19">BIOML-A1</strain>
    </source>
</reference>
<dbReference type="Proteomes" id="UP000283586">
    <property type="component" value="Unassembled WGS sequence"/>
</dbReference>
<dbReference type="Proteomes" id="UP000284465">
    <property type="component" value="Unassembled WGS sequence"/>
</dbReference>
<evidence type="ECO:0000256" key="4">
    <source>
        <dbReference type="ARBA" id="ARBA00022692"/>
    </source>
</evidence>
<dbReference type="PANTHER" id="PTHR43227">
    <property type="entry name" value="BLL4140 PROTEIN"/>
    <property type="match status" value="1"/>
</dbReference>
<reference evidence="11 20" key="4">
    <citation type="submission" date="2019-10" db="EMBL/GenBank/DDBJ databases">
        <title>Roseburia spp. ameliorate alcoholic fatty liver via restoration of gut barrier function.</title>
        <authorList>
            <person name="Seo B."/>
            <person name="Ko G."/>
        </authorList>
    </citation>
    <scope>NUCLEOTIDE SEQUENCE [LARGE SCALE GENOMIC DNA]</scope>
    <source>
        <strain evidence="11 20">SNUG30017</strain>
    </source>
</reference>
<feature type="transmembrane region" description="Helical" evidence="7">
    <location>
        <begin position="263"/>
        <end position="288"/>
    </location>
</feature>
<evidence type="ECO:0000313" key="19">
    <source>
        <dbReference type="Proteomes" id="UP000478483"/>
    </source>
</evidence>
<feature type="domain" description="ABC transmembrane type-1" evidence="8">
    <location>
        <begin position="69"/>
        <end position="285"/>
    </location>
</feature>
<reference evidence="16 17" key="2">
    <citation type="submission" date="2018-08" db="EMBL/GenBank/DDBJ databases">
        <title>A genome reference for cultivated species of the human gut microbiota.</title>
        <authorList>
            <person name="Zou Y."/>
            <person name="Xue W."/>
            <person name="Luo G."/>
        </authorList>
    </citation>
    <scope>NUCLEOTIDE SEQUENCE [LARGE SCALE GENOMIC DNA]</scope>
    <source>
        <strain evidence="14 17">AF31-21AC</strain>
        <strain evidence="13 16">AM37-1AC</strain>
        <strain evidence="12 18">AM43-11</strain>
    </source>
</reference>
<evidence type="ECO:0000313" key="10">
    <source>
        <dbReference type="EMBL" id="MTR86367.1"/>
    </source>
</evidence>
<comment type="similarity">
    <text evidence="7">Belongs to the binding-protein-dependent transport system permease family.</text>
</comment>
<evidence type="ECO:0000313" key="17">
    <source>
        <dbReference type="Proteomes" id="UP000283586"/>
    </source>
</evidence>
<evidence type="ECO:0000313" key="11">
    <source>
        <dbReference type="EMBL" id="MVQ46721.1"/>
    </source>
</evidence>
<dbReference type="GeneID" id="61434582"/>
<dbReference type="EMBL" id="WNAJ01000021">
    <property type="protein sequence ID" value="MTR86367.1"/>
    <property type="molecule type" value="Genomic_DNA"/>
</dbReference>
<protein>
    <submittedName>
        <fullName evidence="10">ABC transporter permease subunit</fullName>
    </submittedName>
    <submittedName>
        <fullName evidence="12">Sugar ABC transporter permease</fullName>
    </submittedName>
    <submittedName>
        <fullName evidence="9">sn-glycerol-3-phosphate transport system permease protein ugpA</fullName>
    </submittedName>
</protein>
<dbReference type="GO" id="GO:0005886">
    <property type="term" value="C:plasma membrane"/>
    <property type="evidence" value="ECO:0007669"/>
    <property type="project" value="UniProtKB-SubCell"/>
</dbReference>
<dbReference type="InterPro" id="IPR000515">
    <property type="entry name" value="MetI-like"/>
</dbReference>
<evidence type="ECO:0000256" key="6">
    <source>
        <dbReference type="ARBA" id="ARBA00023136"/>
    </source>
</evidence>
<evidence type="ECO:0000313" key="14">
    <source>
        <dbReference type="EMBL" id="RHN11218.1"/>
    </source>
</evidence>
<feature type="transmembrane region" description="Helical" evidence="7">
    <location>
        <begin position="216"/>
        <end position="237"/>
    </location>
</feature>
<evidence type="ECO:0000256" key="5">
    <source>
        <dbReference type="ARBA" id="ARBA00022989"/>
    </source>
</evidence>
<dbReference type="PROSITE" id="PS50928">
    <property type="entry name" value="ABC_TM1"/>
    <property type="match status" value="1"/>
</dbReference>
<dbReference type="RefSeq" id="WP_006856419.1">
    <property type="nucleotide sequence ID" value="NZ_CABIYH010000039.1"/>
</dbReference>
<evidence type="ECO:0000313" key="13">
    <source>
        <dbReference type="EMBL" id="RHC19222.1"/>
    </source>
</evidence>